<accession>A0A9W8MQN2</accession>
<gene>
    <name evidence="1" type="ORF">NLJ89_g12415</name>
</gene>
<comment type="caution">
    <text evidence="1">The sequence shown here is derived from an EMBL/GenBank/DDBJ whole genome shotgun (WGS) entry which is preliminary data.</text>
</comment>
<protein>
    <submittedName>
        <fullName evidence="1">Uncharacterized protein</fullName>
    </submittedName>
</protein>
<reference evidence="1" key="1">
    <citation type="submission" date="2022-07" db="EMBL/GenBank/DDBJ databases">
        <title>Genome Sequence of Agrocybe chaxingu.</title>
        <authorList>
            <person name="Buettner E."/>
        </authorList>
    </citation>
    <scope>NUCLEOTIDE SEQUENCE</scope>
    <source>
        <strain evidence="1">MP-N11</strain>
    </source>
</reference>
<name>A0A9W8MQN2_9AGAR</name>
<proteinExistence type="predicted"/>
<organism evidence="1 2">
    <name type="scientific">Agrocybe chaxingu</name>
    <dbReference type="NCBI Taxonomy" id="84603"/>
    <lineage>
        <taxon>Eukaryota</taxon>
        <taxon>Fungi</taxon>
        <taxon>Dikarya</taxon>
        <taxon>Basidiomycota</taxon>
        <taxon>Agaricomycotina</taxon>
        <taxon>Agaricomycetes</taxon>
        <taxon>Agaricomycetidae</taxon>
        <taxon>Agaricales</taxon>
        <taxon>Agaricineae</taxon>
        <taxon>Strophariaceae</taxon>
        <taxon>Agrocybe</taxon>
    </lineage>
</organism>
<keyword evidence="2" id="KW-1185">Reference proteome</keyword>
<dbReference type="Proteomes" id="UP001148786">
    <property type="component" value="Unassembled WGS sequence"/>
</dbReference>
<evidence type="ECO:0000313" key="2">
    <source>
        <dbReference type="Proteomes" id="UP001148786"/>
    </source>
</evidence>
<dbReference type="AlphaFoldDB" id="A0A9W8MQN2"/>
<dbReference type="EMBL" id="JANKHO010004311">
    <property type="protein sequence ID" value="KAJ3477467.1"/>
    <property type="molecule type" value="Genomic_DNA"/>
</dbReference>
<sequence length="89" mass="9880">MRGIFRLGLMTYDPNRSALRPSYPPPLSIPAVAAEQAAYDAWWEADSRAQHILTARISDSARLHLVHLSEDLTNRTARAVYQALSAAFA</sequence>
<evidence type="ECO:0000313" key="1">
    <source>
        <dbReference type="EMBL" id="KAJ3477467.1"/>
    </source>
</evidence>